<evidence type="ECO:0000313" key="10">
    <source>
        <dbReference type="EMBL" id="CAI76801.1"/>
    </source>
</evidence>
<comment type="subcellular location">
    <subcellularLocation>
        <location evidence="1 7">Nucleus</location>
    </subcellularLocation>
</comment>
<keyword evidence="6 7" id="KW-0539">Nucleus</keyword>
<evidence type="ECO:0000256" key="4">
    <source>
        <dbReference type="ARBA" id="ARBA00022728"/>
    </source>
</evidence>
<feature type="compositionally biased region" description="Basic residues" evidence="8">
    <location>
        <begin position="386"/>
        <end position="409"/>
    </location>
</feature>
<evidence type="ECO:0000313" key="11">
    <source>
        <dbReference type="Proteomes" id="UP000001950"/>
    </source>
</evidence>
<keyword evidence="9" id="KW-0472">Membrane</keyword>
<reference evidence="10 11" key="1">
    <citation type="journal article" date="2005" name="Science">
        <title>Genome of the host-cell transforming parasite Theileria annulata compared with T. parva.</title>
        <authorList>
            <person name="Pain A."/>
            <person name="Renauld H."/>
            <person name="Berriman M."/>
            <person name="Murphy L."/>
            <person name="Yeats C.A."/>
            <person name="Weir W."/>
            <person name="Kerhornou A."/>
            <person name="Aslett M."/>
            <person name="Bishop R."/>
            <person name="Bouchier C."/>
            <person name="Cochet M."/>
            <person name="Coulson R.M.R."/>
            <person name="Cronin A."/>
            <person name="de Villiers E.P."/>
            <person name="Fraser A."/>
            <person name="Fosker N."/>
            <person name="Gardner M."/>
            <person name="Goble A."/>
            <person name="Griffiths-Jones S."/>
            <person name="Harris D.E."/>
            <person name="Katzer F."/>
            <person name="Larke N."/>
            <person name="Lord A."/>
            <person name="Maser P."/>
            <person name="McKellar S."/>
            <person name="Mooney P."/>
            <person name="Morton F."/>
            <person name="Nene V."/>
            <person name="O'Neil S."/>
            <person name="Price C."/>
            <person name="Quail M.A."/>
            <person name="Rabbinowitsch E."/>
            <person name="Rawlings N.D."/>
            <person name="Rutter S."/>
            <person name="Saunders D."/>
            <person name="Seeger K."/>
            <person name="Shah T."/>
            <person name="Squares R."/>
            <person name="Squares S."/>
            <person name="Tivey A."/>
            <person name="Walker A.R."/>
            <person name="Woodward J."/>
            <person name="Dobbelaere D.A.E."/>
            <person name="Langsley G."/>
            <person name="Rajandream M.A."/>
            <person name="McKeever D."/>
            <person name="Shiels B."/>
            <person name="Tait A."/>
            <person name="Barrell B.G."/>
            <person name="Hall N."/>
        </authorList>
    </citation>
    <scope>NUCLEOTIDE SEQUENCE [LARGE SCALE GENOMIC DNA]</scope>
    <source>
        <strain evidence="11">Ankara</strain>
    </source>
</reference>
<dbReference type="STRING" id="5874.Q4U8Q2"/>
<feature type="region of interest" description="Disordered" evidence="8">
    <location>
        <begin position="1"/>
        <end position="24"/>
    </location>
</feature>
<comment type="similarity">
    <text evidence="2 7">Belongs to the PRP38 family.</text>
</comment>
<dbReference type="EMBL" id="CR940353">
    <property type="protein sequence ID" value="CAI76801.1"/>
    <property type="molecule type" value="Genomic_DNA"/>
</dbReference>
<evidence type="ECO:0000256" key="6">
    <source>
        <dbReference type="ARBA" id="ARBA00023242"/>
    </source>
</evidence>
<dbReference type="OrthoDB" id="3881at2759"/>
<dbReference type="KEGG" id="tan:TA09950"/>
<proteinExistence type="inferred from homology"/>
<keyword evidence="3 7" id="KW-0507">mRNA processing</keyword>
<sequence length="515" mass="60132">MSDLGFPSQSGQPSDQPDPGVNYNMQQIPINPLMNPVLPYPAQPGMIPQYNYAPYYNYQYYMTPELMYKYQQEQMLQNSLESVQKCHLHTKPELNCKFCRKFKSSVHEISKIAQKKSSSSKEDKANQIPMTNSVTYNMNDLLRSNILSSEYYKSLSVKNFYQVFDELVQFASHCEPYCSTATRAPSTIFCCLYRFLVLKLTEKQVIFSLIEVVQMNFLLENNKSPYARCCGFLYLRYVLPPDKVTKIKFICFSSGIDDEFFTVSADGNKQITMGEYAESLLMDDKYYHTILPRLPVRVKNLFGAHLLEMSQHRKRRVKNLDFVDDFVEGAQVSVCSKGDWLDGEILTVKEGRQGYPLVTVHLEDGNDETVDIGYVILKGKDYDKKDKHRSSRKKDRSRSRSRSRSRTRSRSSSGSYRRRRRRERSSSEDSYRKNDTYDPKSNKEDLIREFKRREREKALAVGKVLNIIIYTYFRIMEKGPAPTNPHYPHDFTLNDIDFNFIIISIFLIVNLFIKY</sequence>
<feature type="transmembrane region" description="Helical" evidence="9">
    <location>
        <begin position="496"/>
        <end position="513"/>
    </location>
</feature>
<evidence type="ECO:0000256" key="1">
    <source>
        <dbReference type="ARBA" id="ARBA00004123"/>
    </source>
</evidence>
<dbReference type="AlphaFoldDB" id="Q4U8Q2"/>
<evidence type="ECO:0000256" key="7">
    <source>
        <dbReference type="RuleBase" id="RU367025"/>
    </source>
</evidence>
<evidence type="ECO:0000256" key="8">
    <source>
        <dbReference type="SAM" id="MobiDB-lite"/>
    </source>
</evidence>
<organism evidence="10 11">
    <name type="scientific">Theileria annulata</name>
    <dbReference type="NCBI Taxonomy" id="5874"/>
    <lineage>
        <taxon>Eukaryota</taxon>
        <taxon>Sar</taxon>
        <taxon>Alveolata</taxon>
        <taxon>Apicomplexa</taxon>
        <taxon>Aconoidasida</taxon>
        <taxon>Piroplasmida</taxon>
        <taxon>Theileriidae</taxon>
        <taxon>Theileria</taxon>
    </lineage>
</organism>
<dbReference type="Proteomes" id="UP000001950">
    <property type="component" value="Chromosome 4"/>
</dbReference>
<keyword evidence="5 7" id="KW-0508">mRNA splicing</keyword>
<name>Q4U8Q2_THEAN</name>
<dbReference type="eggNOG" id="KOG2888">
    <property type="taxonomic scope" value="Eukaryota"/>
</dbReference>
<dbReference type="InterPro" id="IPR005037">
    <property type="entry name" value="PRP38"/>
</dbReference>
<dbReference type="Pfam" id="PF03371">
    <property type="entry name" value="PRP38"/>
    <property type="match status" value="1"/>
</dbReference>
<feature type="compositionally biased region" description="Basic and acidic residues" evidence="8">
    <location>
        <begin position="424"/>
        <end position="440"/>
    </location>
</feature>
<dbReference type="RefSeq" id="XP_953426.1">
    <property type="nucleotide sequence ID" value="XM_948333.1"/>
</dbReference>
<dbReference type="OMA" id="SHCEPYC"/>
<evidence type="ECO:0000256" key="3">
    <source>
        <dbReference type="ARBA" id="ARBA00022664"/>
    </source>
</evidence>
<evidence type="ECO:0000256" key="9">
    <source>
        <dbReference type="SAM" id="Phobius"/>
    </source>
</evidence>
<dbReference type="PANTHER" id="PTHR23142">
    <property type="entry name" value="PRE-MRNA-SPLICING FACTOR 38A-RELATED"/>
    <property type="match status" value="1"/>
</dbReference>
<dbReference type="GO" id="GO:0000398">
    <property type="term" value="P:mRNA splicing, via spliceosome"/>
    <property type="evidence" value="ECO:0007669"/>
    <property type="project" value="UniProtKB-UniRule"/>
</dbReference>
<keyword evidence="4 7" id="KW-0747">Spliceosome</keyword>
<dbReference type="GeneID" id="3863114"/>
<keyword evidence="9" id="KW-0812">Transmembrane</keyword>
<keyword evidence="9" id="KW-1133">Transmembrane helix</keyword>
<protein>
    <recommendedName>
        <fullName evidence="7">Pre-mRNA-splicing factor 38</fullName>
    </recommendedName>
</protein>
<accession>Q4U8Q2</accession>
<dbReference type="InParanoid" id="Q4U8Q2"/>
<dbReference type="VEuPathDB" id="PiroplasmaDB:TA09950"/>
<comment type="function">
    <text evidence="7">Required for pre-mRNA splicing.</text>
</comment>
<gene>
    <name evidence="10" type="ORF">TA09950</name>
</gene>
<dbReference type="GO" id="GO:0005681">
    <property type="term" value="C:spliceosomal complex"/>
    <property type="evidence" value="ECO:0007669"/>
    <property type="project" value="UniProtKB-KW"/>
</dbReference>
<keyword evidence="11" id="KW-1185">Reference proteome</keyword>
<dbReference type="FunCoup" id="Q4U8Q2">
    <property type="interactions" value="71"/>
</dbReference>
<evidence type="ECO:0000256" key="5">
    <source>
        <dbReference type="ARBA" id="ARBA00023187"/>
    </source>
</evidence>
<feature type="region of interest" description="Disordered" evidence="8">
    <location>
        <begin position="383"/>
        <end position="440"/>
    </location>
</feature>
<evidence type="ECO:0000256" key="2">
    <source>
        <dbReference type="ARBA" id="ARBA00006164"/>
    </source>
</evidence>